<evidence type="ECO:0000256" key="1">
    <source>
        <dbReference type="ARBA" id="ARBA00013194"/>
    </source>
</evidence>
<dbReference type="AlphaFoldDB" id="A0A363NSV3"/>
<protein>
    <recommendedName>
        <fullName evidence="1">peptidylprolyl isomerase</fullName>
        <ecNumber evidence="1">5.2.1.8</ecNumber>
    </recommendedName>
</protein>
<keyword evidence="2" id="KW-0697">Rotamase</keyword>
<gene>
    <name evidence="5" type="ORF">DCO56_10755</name>
</gene>
<evidence type="ECO:0000259" key="4">
    <source>
        <dbReference type="PROSITE" id="PS50072"/>
    </source>
</evidence>
<dbReference type="EC" id="5.2.1.8" evidence="1"/>
<dbReference type="Proteomes" id="UP000250831">
    <property type="component" value="Unassembled WGS sequence"/>
</dbReference>
<dbReference type="EMBL" id="QCXX01000003">
    <property type="protein sequence ID" value="PUV23859.1"/>
    <property type="molecule type" value="Genomic_DNA"/>
</dbReference>
<feature type="domain" description="PPIase cyclophilin-type" evidence="4">
    <location>
        <begin position="40"/>
        <end position="211"/>
    </location>
</feature>
<comment type="caution">
    <text evidence="5">The sequence shown here is derived from an EMBL/GenBank/DDBJ whole genome shotgun (WGS) entry which is preliminary data.</text>
</comment>
<keyword evidence="3 5" id="KW-0413">Isomerase</keyword>
<dbReference type="InterPro" id="IPR044666">
    <property type="entry name" value="Cyclophilin_A-like"/>
</dbReference>
<dbReference type="RefSeq" id="WP_108633788.1">
    <property type="nucleotide sequence ID" value="NZ_QCXX01000003.1"/>
</dbReference>
<dbReference type="Gene3D" id="2.40.100.10">
    <property type="entry name" value="Cyclophilin-like"/>
    <property type="match status" value="1"/>
</dbReference>
<dbReference type="PROSITE" id="PS50072">
    <property type="entry name" value="CSA_PPIASE_2"/>
    <property type="match status" value="1"/>
</dbReference>
<dbReference type="Pfam" id="PF00160">
    <property type="entry name" value="Pro_isomerase"/>
    <property type="match status" value="1"/>
</dbReference>
<reference evidence="5 6" key="1">
    <citation type="submission" date="2018-04" db="EMBL/GenBank/DDBJ databases">
        <title>Sphingobacterium sp. M46 Genome.</title>
        <authorList>
            <person name="Cheng J."/>
            <person name="Li Y."/>
        </authorList>
    </citation>
    <scope>NUCLEOTIDE SEQUENCE [LARGE SCALE GENOMIC DNA]</scope>
    <source>
        <strain evidence="5 6">M46</strain>
    </source>
</reference>
<proteinExistence type="predicted"/>
<evidence type="ECO:0000256" key="2">
    <source>
        <dbReference type="ARBA" id="ARBA00023110"/>
    </source>
</evidence>
<organism evidence="5 6">
    <name type="scientific">Sphingobacterium athyrii</name>
    <dbReference type="NCBI Taxonomy" id="2152717"/>
    <lineage>
        <taxon>Bacteria</taxon>
        <taxon>Pseudomonadati</taxon>
        <taxon>Bacteroidota</taxon>
        <taxon>Sphingobacteriia</taxon>
        <taxon>Sphingobacteriales</taxon>
        <taxon>Sphingobacteriaceae</taxon>
        <taxon>Sphingobacterium</taxon>
    </lineage>
</organism>
<name>A0A363NSV3_9SPHI</name>
<keyword evidence="6" id="KW-1185">Reference proteome</keyword>
<dbReference type="InterPro" id="IPR002130">
    <property type="entry name" value="Cyclophilin-type_PPIase_dom"/>
</dbReference>
<evidence type="ECO:0000313" key="6">
    <source>
        <dbReference type="Proteomes" id="UP000250831"/>
    </source>
</evidence>
<dbReference type="InterPro" id="IPR029000">
    <property type="entry name" value="Cyclophilin-like_dom_sf"/>
</dbReference>
<evidence type="ECO:0000256" key="3">
    <source>
        <dbReference type="ARBA" id="ARBA00023235"/>
    </source>
</evidence>
<dbReference type="OrthoDB" id="9807797at2"/>
<sequence>MKKITWILGVFLFWAGGAQAQSKHLLFKTAFGEFKVVLYDFTPQHRDLMLRSIKDSVYQGALFNRIIENFVVQGGEHDIDIEKKEAADPLHRKPRLAAEFDERAFHKMGALGAGRDGNPEKASFLDQIYFVVGKKITAADLDSLEIKKGIKYSKEQRDGYLAHGGQPRLDQDFTVFGEIYQGLDVIMKISRVKTDKQDFPLTKVPFSIVEIKE</sequence>
<dbReference type="PANTHER" id="PTHR45625">
    <property type="entry name" value="PEPTIDYL-PROLYL CIS-TRANS ISOMERASE-RELATED"/>
    <property type="match status" value="1"/>
</dbReference>
<dbReference type="SUPFAM" id="SSF50891">
    <property type="entry name" value="Cyclophilin-like"/>
    <property type="match status" value="1"/>
</dbReference>
<evidence type="ECO:0000313" key="5">
    <source>
        <dbReference type="EMBL" id="PUV23859.1"/>
    </source>
</evidence>
<dbReference type="PANTHER" id="PTHR45625:SF4">
    <property type="entry name" value="PEPTIDYLPROLYL ISOMERASE DOMAIN AND WD REPEAT-CONTAINING PROTEIN 1"/>
    <property type="match status" value="1"/>
</dbReference>
<dbReference type="GO" id="GO:0003755">
    <property type="term" value="F:peptidyl-prolyl cis-trans isomerase activity"/>
    <property type="evidence" value="ECO:0007669"/>
    <property type="project" value="UniProtKB-KW"/>
</dbReference>
<accession>A0A363NSV3</accession>